<reference evidence="1" key="1">
    <citation type="submission" date="2022-12" db="EMBL/GenBank/DDBJ databases">
        <authorList>
            <person name="Petersen C."/>
        </authorList>
    </citation>
    <scope>NUCLEOTIDE SEQUENCE</scope>
    <source>
        <strain evidence="1">IBT 29677</strain>
    </source>
</reference>
<evidence type="ECO:0000313" key="2">
    <source>
        <dbReference type="Proteomes" id="UP001147747"/>
    </source>
</evidence>
<dbReference type="OrthoDB" id="10489109at2759"/>
<comment type="caution">
    <text evidence="1">The sequence shown here is derived from an EMBL/GenBank/DDBJ whole genome shotgun (WGS) entry which is preliminary data.</text>
</comment>
<dbReference type="GeneID" id="81372611"/>
<proteinExistence type="predicted"/>
<dbReference type="RefSeq" id="XP_056484251.1">
    <property type="nucleotide sequence ID" value="XM_056633631.1"/>
</dbReference>
<sequence length="92" mass="9785">MDIKANSSIQNSLNQLVIHYGQCPSRAGAPKGISRPELALASEITRLHPTSSACFPRVPLPDPHSSCALTGGCYCGSWPAGMACLCRFQRPS</sequence>
<evidence type="ECO:0000313" key="1">
    <source>
        <dbReference type="EMBL" id="KAJ5386453.1"/>
    </source>
</evidence>
<dbReference type="AlphaFoldDB" id="A0A9W9VNL2"/>
<reference evidence="1" key="2">
    <citation type="journal article" date="2023" name="IMA Fungus">
        <title>Comparative genomic study of the Penicillium genus elucidates a diverse pangenome and 15 lateral gene transfer events.</title>
        <authorList>
            <person name="Petersen C."/>
            <person name="Sorensen T."/>
            <person name="Nielsen M.R."/>
            <person name="Sondergaard T.E."/>
            <person name="Sorensen J.L."/>
            <person name="Fitzpatrick D.A."/>
            <person name="Frisvad J.C."/>
            <person name="Nielsen K.L."/>
        </authorList>
    </citation>
    <scope>NUCLEOTIDE SEQUENCE</scope>
    <source>
        <strain evidence="1">IBT 29677</strain>
    </source>
</reference>
<name>A0A9W9VNL2_9EURO</name>
<dbReference type="Proteomes" id="UP001147747">
    <property type="component" value="Unassembled WGS sequence"/>
</dbReference>
<accession>A0A9W9VNL2</accession>
<keyword evidence="2" id="KW-1185">Reference proteome</keyword>
<protein>
    <submittedName>
        <fullName evidence="1">Uncharacterized protein</fullName>
    </submittedName>
</protein>
<organism evidence="1 2">
    <name type="scientific">Penicillium cosmopolitanum</name>
    <dbReference type="NCBI Taxonomy" id="1131564"/>
    <lineage>
        <taxon>Eukaryota</taxon>
        <taxon>Fungi</taxon>
        <taxon>Dikarya</taxon>
        <taxon>Ascomycota</taxon>
        <taxon>Pezizomycotina</taxon>
        <taxon>Eurotiomycetes</taxon>
        <taxon>Eurotiomycetidae</taxon>
        <taxon>Eurotiales</taxon>
        <taxon>Aspergillaceae</taxon>
        <taxon>Penicillium</taxon>
    </lineage>
</organism>
<gene>
    <name evidence="1" type="ORF">N7509_008994</name>
</gene>
<dbReference type="EMBL" id="JAPZBU010000009">
    <property type="protein sequence ID" value="KAJ5386453.1"/>
    <property type="molecule type" value="Genomic_DNA"/>
</dbReference>